<protein>
    <submittedName>
        <fullName evidence="1">Uncharacterized protein</fullName>
    </submittedName>
</protein>
<sequence>MDPFAVLLLCGSLVLFSVSGFGGAVDVISASQTLRDGETLNSSGGVFQLGFFSPGRSTGRYLGIWYSNIPVQTIVWVANRSKPVADSSGSLIVNRTGGLVLTSRGNVVVWSASPTGFVQNPVLQLLDNGNLVLRSAADASGGSSSGNFFWQSFDYPTDTFLPEMKLGWDLRTGIKRSFSSWSSPDDPSPGDFTWSLQNIEFPETMARKGGTKYFRSGPWNGLRFSGAPQQSLNPIFWYNFTSNEDEVYYMYHVNNKSMLVRSTLNHSNYMWERSTWSPDSQEWRVFLQLPKDYCDNYGLCGPYGKCSMTNLPYCQCLKGFSPTSLDKWNSNDWSQGCVRNKPLGCPKSKDGFLKYSNIKLPDTTNCSVDATLSLKDCEKKCLINCSCTAYTNSDIRGKGSGCAMWFGELLDLRQYPDAGQDIYIRMPASEIAGKHGPVAWMIAVVVLVVAVSCGLLLVICLFCRRKKNTTGNKEVSLIGQEHEMPEDDLELPLFDLATISNATNNFSDKNKLGEGGFGPVFKGVLDDGHEIAVKKLSASSTQGMHEFKNEVILIAKLQHRNLVKLLGCCIQDEEKLLIYEYMHNKSLDAFIFDPSRSKLLDWKRRFHIISGVARGLLYLHQDSRLRIIHRDLKASNVLLDEEMNPKISDFGLARIFGGDQTEANTTRVVGTYGYMAPEYAIDGLFSVKSDVFSFGILILETVSGKRNRAIYHSNNSLVGHAWELYKTGKSIELIDPSLSDTCTISEVLRCIHVGLLCLQEHPDDRPAMSLVVVMLSSNGSLPYPNQPGFLAERKIRDSMSSSSKNESISVNDISFTLLQPR</sequence>
<evidence type="ECO:0000313" key="1">
    <source>
        <dbReference type="EMBL" id="KAI4388327.1"/>
    </source>
</evidence>
<keyword evidence="2" id="KW-1185">Reference proteome</keyword>
<dbReference type="Proteomes" id="UP001057402">
    <property type="component" value="Chromosome 1"/>
</dbReference>
<evidence type="ECO:0000313" key="2">
    <source>
        <dbReference type="Proteomes" id="UP001057402"/>
    </source>
</evidence>
<name>A0ACB9SJF2_9MYRT</name>
<dbReference type="EMBL" id="CM042880">
    <property type="protein sequence ID" value="KAI4388327.1"/>
    <property type="molecule type" value="Genomic_DNA"/>
</dbReference>
<proteinExistence type="predicted"/>
<organism evidence="1 2">
    <name type="scientific">Melastoma candidum</name>
    <dbReference type="NCBI Taxonomy" id="119954"/>
    <lineage>
        <taxon>Eukaryota</taxon>
        <taxon>Viridiplantae</taxon>
        <taxon>Streptophyta</taxon>
        <taxon>Embryophyta</taxon>
        <taxon>Tracheophyta</taxon>
        <taxon>Spermatophyta</taxon>
        <taxon>Magnoliopsida</taxon>
        <taxon>eudicotyledons</taxon>
        <taxon>Gunneridae</taxon>
        <taxon>Pentapetalae</taxon>
        <taxon>rosids</taxon>
        <taxon>malvids</taxon>
        <taxon>Myrtales</taxon>
        <taxon>Melastomataceae</taxon>
        <taxon>Melastomatoideae</taxon>
        <taxon>Melastomateae</taxon>
        <taxon>Melastoma</taxon>
    </lineage>
</organism>
<gene>
    <name evidence="1" type="ORF">MLD38_000665</name>
</gene>
<reference evidence="2" key="1">
    <citation type="journal article" date="2023" name="Front. Plant Sci.">
        <title>Chromosomal-level genome assembly of Melastoma candidum provides insights into trichome evolution.</title>
        <authorList>
            <person name="Zhong Y."/>
            <person name="Wu W."/>
            <person name="Sun C."/>
            <person name="Zou P."/>
            <person name="Liu Y."/>
            <person name="Dai S."/>
            <person name="Zhou R."/>
        </authorList>
    </citation>
    <scope>NUCLEOTIDE SEQUENCE [LARGE SCALE GENOMIC DNA]</scope>
</reference>
<comment type="caution">
    <text evidence="1">The sequence shown here is derived from an EMBL/GenBank/DDBJ whole genome shotgun (WGS) entry which is preliminary data.</text>
</comment>
<accession>A0ACB9SJF2</accession>